<dbReference type="GO" id="GO:0006535">
    <property type="term" value="P:cysteine biosynthetic process from serine"/>
    <property type="evidence" value="ECO:0007669"/>
    <property type="project" value="InterPro"/>
</dbReference>
<feature type="transmembrane region" description="Helical" evidence="5">
    <location>
        <begin position="41"/>
        <end position="61"/>
    </location>
</feature>
<comment type="similarity">
    <text evidence="4">Belongs to the transferase hexapeptide repeat family.</text>
</comment>
<name>A0A286FHK9_9BACT</name>
<proteinExistence type="inferred from homology"/>
<evidence type="ECO:0000256" key="2">
    <source>
        <dbReference type="ARBA" id="ARBA00022737"/>
    </source>
</evidence>
<keyword evidence="1 4" id="KW-0808">Transferase</keyword>
<evidence type="ECO:0000256" key="5">
    <source>
        <dbReference type="SAM" id="Phobius"/>
    </source>
</evidence>
<dbReference type="InterPro" id="IPR011004">
    <property type="entry name" value="Trimer_LpxA-like_sf"/>
</dbReference>
<evidence type="ECO:0000256" key="4">
    <source>
        <dbReference type="PIRNR" id="PIRNR000441"/>
    </source>
</evidence>
<evidence type="ECO:0000313" key="7">
    <source>
        <dbReference type="Proteomes" id="UP000219452"/>
    </source>
</evidence>
<accession>A0A286FHK9</accession>
<dbReference type="GO" id="GO:0005737">
    <property type="term" value="C:cytoplasm"/>
    <property type="evidence" value="ECO:0007669"/>
    <property type="project" value="InterPro"/>
</dbReference>
<organism evidence="6 7">
    <name type="scientific">Spirosoma fluviale</name>
    <dbReference type="NCBI Taxonomy" id="1597977"/>
    <lineage>
        <taxon>Bacteria</taxon>
        <taxon>Pseudomonadati</taxon>
        <taxon>Bacteroidota</taxon>
        <taxon>Cytophagia</taxon>
        <taxon>Cytophagales</taxon>
        <taxon>Cytophagaceae</taxon>
        <taxon>Spirosoma</taxon>
    </lineage>
</organism>
<dbReference type="RefSeq" id="WP_097125781.1">
    <property type="nucleotide sequence ID" value="NZ_OCNH01000001.1"/>
</dbReference>
<comment type="catalytic activity">
    <reaction evidence="4">
        <text>L-serine + acetyl-CoA = O-acetyl-L-serine + CoA</text>
        <dbReference type="Rhea" id="RHEA:24560"/>
        <dbReference type="ChEBI" id="CHEBI:33384"/>
        <dbReference type="ChEBI" id="CHEBI:57287"/>
        <dbReference type="ChEBI" id="CHEBI:57288"/>
        <dbReference type="ChEBI" id="CHEBI:58340"/>
        <dbReference type="EC" id="2.3.1.30"/>
    </reaction>
</comment>
<sequence>MNNLDVSYYIFQDWKANRGNVKAQFVLTLFRLATWARSNKILIILFFWYLLFYRFFVEWVLGIELPWSLKAGSGLRLQHGQGLVVHGQTIIGKNCSIKHSTTIGIRINPDGSIGRAPIIGNNVDIGTHVCIIGEIEIGDNVAIGAGSIVIKSIPPNCVVVGNPARVVKVKEVTESIL</sequence>
<keyword evidence="7" id="KW-1185">Reference proteome</keyword>
<dbReference type="CDD" id="cd03354">
    <property type="entry name" value="LbH_SAT"/>
    <property type="match status" value="1"/>
</dbReference>
<dbReference type="AlphaFoldDB" id="A0A286FHK9"/>
<dbReference type="OrthoDB" id="9814490at2"/>
<dbReference type="SUPFAM" id="SSF51161">
    <property type="entry name" value="Trimeric LpxA-like enzymes"/>
    <property type="match status" value="1"/>
</dbReference>
<protein>
    <recommendedName>
        <fullName evidence="4">Serine acetyltransferase</fullName>
        <ecNumber evidence="4">2.3.1.30</ecNumber>
    </recommendedName>
</protein>
<dbReference type="Gene3D" id="2.160.10.10">
    <property type="entry name" value="Hexapeptide repeat proteins"/>
    <property type="match status" value="1"/>
</dbReference>
<keyword evidence="3 4" id="KW-0012">Acyltransferase</keyword>
<keyword evidence="5" id="KW-0472">Membrane</keyword>
<dbReference type="PIRSF" id="PIRSF000441">
    <property type="entry name" value="CysE"/>
    <property type="match status" value="1"/>
</dbReference>
<dbReference type="InterPro" id="IPR045304">
    <property type="entry name" value="LbH_SAT"/>
</dbReference>
<evidence type="ECO:0000313" key="6">
    <source>
        <dbReference type="EMBL" id="SOD82737.1"/>
    </source>
</evidence>
<dbReference type="PROSITE" id="PS00101">
    <property type="entry name" value="HEXAPEP_TRANSFERASES"/>
    <property type="match status" value="1"/>
</dbReference>
<keyword evidence="5" id="KW-1133">Transmembrane helix</keyword>
<dbReference type="GO" id="GO:0009001">
    <property type="term" value="F:serine O-acetyltransferase activity"/>
    <property type="evidence" value="ECO:0007669"/>
    <property type="project" value="UniProtKB-EC"/>
</dbReference>
<keyword evidence="5" id="KW-0812">Transmembrane</keyword>
<dbReference type="InterPro" id="IPR005881">
    <property type="entry name" value="Ser_O-AcTrfase"/>
</dbReference>
<gene>
    <name evidence="6" type="ORF">SAMN06269250_2241</name>
</gene>
<reference evidence="7" key="1">
    <citation type="submission" date="2017-09" db="EMBL/GenBank/DDBJ databases">
        <authorList>
            <person name="Varghese N."/>
            <person name="Submissions S."/>
        </authorList>
    </citation>
    <scope>NUCLEOTIDE SEQUENCE [LARGE SCALE GENOMIC DNA]</scope>
    <source>
        <strain evidence="7">DSM 29961</strain>
    </source>
</reference>
<dbReference type="Proteomes" id="UP000219452">
    <property type="component" value="Unassembled WGS sequence"/>
</dbReference>
<evidence type="ECO:0000256" key="1">
    <source>
        <dbReference type="ARBA" id="ARBA00022679"/>
    </source>
</evidence>
<dbReference type="EMBL" id="OCNH01000001">
    <property type="protein sequence ID" value="SOD82737.1"/>
    <property type="molecule type" value="Genomic_DNA"/>
</dbReference>
<keyword evidence="2" id="KW-0677">Repeat</keyword>
<evidence type="ECO:0000256" key="3">
    <source>
        <dbReference type="ARBA" id="ARBA00023315"/>
    </source>
</evidence>
<dbReference type="PANTHER" id="PTHR42811">
    <property type="entry name" value="SERINE ACETYLTRANSFERASE"/>
    <property type="match status" value="1"/>
</dbReference>
<dbReference type="InterPro" id="IPR018357">
    <property type="entry name" value="Hexapep_transf_CS"/>
</dbReference>
<dbReference type="EC" id="2.3.1.30" evidence="4"/>